<name>A0A3A2ZX70_9EURO</name>
<feature type="compositionally biased region" description="Pro residues" evidence="1">
    <location>
        <begin position="1"/>
        <end position="12"/>
    </location>
</feature>
<feature type="compositionally biased region" description="Polar residues" evidence="1">
    <location>
        <begin position="104"/>
        <end position="117"/>
    </location>
</feature>
<dbReference type="OrthoDB" id="5405654at2759"/>
<dbReference type="Proteomes" id="UP000266188">
    <property type="component" value="Unassembled WGS sequence"/>
</dbReference>
<feature type="compositionally biased region" description="Basic and acidic residues" evidence="1">
    <location>
        <begin position="68"/>
        <end position="81"/>
    </location>
</feature>
<feature type="compositionally biased region" description="Polar residues" evidence="1">
    <location>
        <begin position="85"/>
        <end position="96"/>
    </location>
</feature>
<dbReference type="EMBL" id="MVGC01000101">
    <property type="protein sequence ID" value="RJE23904.1"/>
    <property type="molecule type" value="Genomic_DNA"/>
</dbReference>
<gene>
    <name evidence="2" type="ORF">PHISCL_03768</name>
</gene>
<proteinExistence type="predicted"/>
<dbReference type="AlphaFoldDB" id="A0A3A2ZX70"/>
<protein>
    <submittedName>
        <fullName evidence="2">Uncharacterized protein</fullName>
    </submittedName>
</protein>
<dbReference type="STRING" id="2070753.A0A3A2ZX70"/>
<feature type="region of interest" description="Disordered" evidence="1">
    <location>
        <begin position="1"/>
        <end position="50"/>
    </location>
</feature>
<evidence type="ECO:0000313" key="2">
    <source>
        <dbReference type="EMBL" id="RJE23904.1"/>
    </source>
</evidence>
<keyword evidence="3" id="KW-1185">Reference proteome</keyword>
<reference evidence="3" key="1">
    <citation type="submission" date="2017-02" db="EMBL/GenBank/DDBJ databases">
        <authorList>
            <person name="Tafer H."/>
            <person name="Lopandic K."/>
        </authorList>
    </citation>
    <scope>NUCLEOTIDE SEQUENCE [LARGE SCALE GENOMIC DNA]</scope>
    <source>
        <strain evidence="3">CBS 366.77</strain>
    </source>
</reference>
<comment type="caution">
    <text evidence="2">The sequence shown here is derived from an EMBL/GenBank/DDBJ whole genome shotgun (WGS) entry which is preliminary data.</text>
</comment>
<feature type="region of interest" description="Disordered" evidence="1">
    <location>
        <begin position="183"/>
        <end position="209"/>
    </location>
</feature>
<dbReference type="PANTHER" id="PTHR42053:SF1">
    <property type="match status" value="1"/>
</dbReference>
<organism evidence="2 3">
    <name type="scientific">Aspergillus sclerotialis</name>
    <dbReference type="NCBI Taxonomy" id="2070753"/>
    <lineage>
        <taxon>Eukaryota</taxon>
        <taxon>Fungi</taxon>
        <taxon>Dikarya</taxon>
        <taxon>Ascomycota</taxon>
        <taxon>Pezizomycotina</taxon>
        <taxon>Eurotiomycetes</taxon>
        <taxon>Eurotiomycetidae</taxon>
        <taxon>Eurotiales</taxon>
        <taxon>Aspergillaceae</taxon>
        <taxon>Aspergillus</taxon>
        <taxon>Aspergillus subgen. Polypaecilum</taxon>
    </lineage>
</organism>
<accession>A0A3A2ZX70</accession>
<evidence type="ECO:0000256" key="1">
    <source>
        <dbReference type="SAM" id="MobiDB-lite"/>
    </source>
</evidence>
<feature type="region of interest" description="Disordered" evidence="1">
    <location>
        <begin position="62"/>
        <end position="127"/>
    </location>
</feature>
<evidence type="ECO:0000313" key="3">
    <source>
        <dbReference type="Proteomes" id="UP000266188"/>
    </source>
</evidence>
<dbReference type="PANTHER" id="PTHR42053">
    <property type="match status" value="1"/>
</dbReference>
<sequence>MAPSKPSLPPLKTPKTMPFPSELYDSPIKESPNSPKREGDDTASITPPAAYTEFLQALTPIFGNPKSAGEDFHKNIAERRGRSPVSRSSHTANVPFSSGKETKSSAALPSPSQTPQSAKPPGPLRRLRIPTLLYSPATCSPQSAYSVRSPYSPPEWRRRYLESPRSADEDTFSVRHVMTRTITYRVPPALNPPPKGKRRKTAGGNEHNI</sequence>